<dbReference type="PANTHER" id="PTHR30404">
    <property type="entry name" value="N-ACETYLMURAMOYL-L-ALANINE AMIDASE"/>
    <property type="match status" value="1"/>
</dbReference>
<evidence type="ECO:0000259" key="6">
    <source>
        <dbReference type="SMART" id="SM00646"/>
    </source>
</evidence>
<dbReference type="GO" id="GO:0030288">
    <property type="term" value="C:outer membrane-bounded periplasmic space"/>
    <property type="evidence" value="ECO:0007669"/>
    <property type="project" value="TreeGrafter"/>
</dbReference>
<dbReference type="CDD" id="cd02696">
    <property type="entry name" value="MurNAc-LAA"/>
    <property type="match status" value="1"/>
</dbReference>
<dbReference type="Gene3D" id="3.40.630.40">
    <property type="entry name" value="Zn-dependent exopeptidases"/>
    <property type="match status" value="1"/>
</dbReference>
<dbReference type="HOGENOM" id="CLU_014322_2_3_6"/>
<evidence type="ECO:0000256" key="1">
    <source>
        <dbReference type="ARBA" id="ARBA00001561"/>
    </source>
</evidence>
<evidence type="ECO:0000313" key="7">
    <source>
        <dbReference type="EMBL" id="ABF13959.1"/>
    </source>
</evidence>
<dbReference type="InterPro" id="IPR050695">
    <property type="entry name" value="N-acetylmuramoyl_amidase_3"/>
</dbReference>
<accession>Q1LSQ1</accession>
<comment type="similarity">
    <text evidence="2">Belongs to the N-acetylmuramoyl-L-alanine amidase 3 family.</text>
</comment>
<comment type="catalytic activity">
    <reaction evidence="1">
        <text>Hydrolyzes the link between N-acetylmuramoyl residues and L-amino acid residues in certain cell-wall glycopeptides.</text>
        <dbReference type="EC" id="3.5.1.28"/>
    </reaction>
</comment>
<dbReference type="InterPro" id="IPR002508">
    <property type="entry name" value="MurNAc-LAA_cat"/>
</dbReference>
<keyword evidence="5" id="KW-0961">Cell wall biogenesis/degradation</keyword>
<evidence type="ECO:0000256" key="4">
    <source>
        <dbReference type="ARBA" id="ARBA00022801"/>
    </source>
</evidence>
<keyword evidence="4 7" id="KW-0378">Hydrolase</keyword>
<dbReference type="EC" id="3.5.1.28" evidence="3"/>
<dbReference type="STRING" id="374463.BCI_0585"/>
<evidence type="ECO:0000256" key="3">
    <source>
        <dbReference type="ARBA" id="ARBA00011901"/>
    </source>
</evidence>
<evidence type="ECO:0000313" key="8">
    <source>
        <dbReference type="Proteomes" id="UP000002427"/>
    </source>
</evidence>
<dbReference type="AlphaFoldDB" id="Q1LSQ1"/>
<protein>
    <recommendedName>
        <fullName evidence="3">N-acetylmuramoyl-L-alanine amidase</fullName>
        <ecNumber evidence="3">3.5.1.28</ecNumber>
    </recommendedName>
</protein>
<feature type="domain" description="MurNAc-LAA" evidence="6">
    <location>
        <begin position="213"/>
        <end position="372"/>
    </location>
</feature>
<dbReference type="GO" id="GO:0071555">
    <property type="term" value="P:cell wall organization"/>
    <property type="evidence" value="ECO:0007669"/>
    <property type="project" value="UniProtKB-KW"/>
</dbReference>
<dbReference type="SUPFAM" id="SSF53187">
    <property type="entry name" value="Zn-dependent exopeptidases"/>
    <property type="match status" value="1"/>
</dbReference>
<dbReference type="Pfam" id="PF01520">
    <property type="entry name" value="Amidase_3"/>
    <property type="match status" value="1"/>
</dbReference>
<organism evidence="7 8">
    <name type="scientific">Baumannia cicadellinicola subsp. Homalodisca coagulata</name>
    <dbReference type="NCBI Taxonomy" id="374463"/>
    <lineage>
        <taxon>Bacteria</taxon>
        <taxon>Pseudomonadati</taxon>
        <taxon>Pseudomonadota</taxon>
        <taxon>Gammaproteobacteria</taxon>
        <taxon>Candidatus Palibaumannia</taxon>
    </lineage>
</organism>
<name>Q1LSQ1_BAUCH</name>
<dbReference type="PANTHER" id="PTHR30404:SF6">
    <property type="entry name" value="N-ACETYLMURAMOYL-L-ALANINE AMIDASE AMIB"/>
    <property type="match status" value="1"/>
</dbReference>
<dbReference type="GO" id="GO:0008745">
    <property type="term" value="F:N-acetylmuramoyl-L-alanine amidase activity"/>
    <property type="evidence" value="ECO:0007669"/>
    <property type="project" value="UniProtKB-EC"/>
</dbReference>
<reference evidence="7 8" key="1">
    <citation type="journal article" date="2006" name="PLoS Biol.">
        <title>Metabolic complementarity and genomics of the dual bacterial symbiosis of sharpshooters.</title>
        <authorList>
            <person name="Wu D."/>
            <person name="Daugherty S.C."/>
            <person name="Van Aken S.E."/>
            <person name="Pai G.H."/>
            <person name="Watkins K.L."/>
            <person name="Khouri H."/>
            <person name="Tallon L.J."/>
            <person name="Zaborsky J.M."/>
            <person name="Dunbar H.E."/>
            <person name="Tran P.L."/>
            <person name="Moran N.A."/>
            <person name="Eisen J.A."/>
        </authorList>
    </citation>
    <scope>NUCLEOTIDE SEQUENCE [LARGE SCALE GENOMIC DNA]</scope>
    <source>
        <strain evidence="7">Hc</strain>
    </source>
</reference>
<sequence length="382" mass="42406">MPLRDIPVTNNVIQSIVIFSFNTPPIYTFFYLHHPERLVLDLNQELNLPYRLPLNFNGHNLIKCIRTSTPISENSIRIVFELINKSQINIKIKKISSYYNLIVTIRTALPPLSNFQKQQTLLKLNTNANSNTKNLNSNINNKEKKISTKTVIVAIDAGHGGPDPGAIGPHGIKEKNVTIAIAHKLKVMLNRDPMFKPVLTRNGDEFISVMGRSEVARQHEACVLVSIHADAAPNIHARGASVLVLSNKRANSEIANLLEKNDKQAKLLGGAGNLLASGKTNPYFSQVILDLQFGNAQRVGYDIAVNILKHLREISILHKKNPEHASLGVLRSPDIPSLLVEIGFISNALEEKLLGSCAYQEKIAKALHLGLRSYCMEYDKLS</sequence>
<evidence type="ECO:0000256" key="2">
    <source>
        <dbReference type="ARBA" id="ARBA00010860"/>
    </source>
</evidence>
<dbReference type="KEGG" id="bci:BCI_0585"/>
<proteinExistence type="inferred from homology"/>
<evidence type="ECO:0000256" key="5">
    <source>
        <dbReference type="ARBA" id="ARBA00023316"/>
    </source>
</evidence>
<dbReference type="Proteomes" id="UP000002427">
    <property type="component" value="Chromosome"/>
</dbReference>
<dbReference type="EMBL" id="CP000238">
    <property type="protein sequence ID" value="ABF13959.1"/>
    <property type="molecule type" value="Genomic_DNA"/>
</dbReference>
<keyword evidence="8" id="KW-1185">Reference proteome</keyword>
<dbReference type="SMART" id="SM00646">
    <property type="entry name" value="Ami_3"/>
    <property type="match status" value="1"/>
</dbReference>
<dbReference type="GO" id="GO:0009253">
    <property type="term" value="P:peptidoglycan catabolic process"/>
    <property type="evidence" value="ECO:0007669"/>
    <property type="project" value="InterPro"/>
</dbReference>
<gene>
    <name evidence="7" type="ordered locus">BCI_0585</name>
</gene>
<dbReference type="Gene3D" id="2.60.40.3500">
    <property type="match status" value="1"/>
</dbReference>